<dbReference type="AlphaFoldDB" id="A0AAD9W5K1"/>
<evidence type="ECO:0000313" key="4">
    <source>
        <dbReference type="EMBL" id="KAK2609730.1"/>
    </source>
</evidence>
<keyword evidence="5" id="KW-1185">Reference proteome</keyword>
<dbReference type="Proteomes" id="UP001265746">
    <property type="component" value="Unassembled WGS sequence"/>
</dbReference>
<dbReference type="EMBL" id="JAUJFL010000002">
    <property type="protein sequence ID" value="KAK2609730.1"/>
    <property type="molecule type" value="Genomic_DNA"/>
</dbReference>
<proteinExistence type="inferred from homology"/>
<dbReference type="PANTHER" id="PTHR33657">
    <property type="entry name" value="DOMAIN PROTEIN, PUTATIVE (AFU_ORTHOLOGUE AFUA_5G00600)-RELATED"/>
    <property type="match status" value="1"/>
</dbReference>
<name>A0AAD9W5K1_PHOAM</name>
<evidence type="ECO:0000256" key="3">
    <source>
        <dbReference type="SAM" id="SignalP"/>
    </source>
</evidence>
<accession>A0AAD9W5K1</accession>
<reference evidence="4" key="1">
    <citation type="submission" date="2023-06" db="EMBL/GenBank/DDBJ databases">
        <authorList>
            <person name="Noh H."/>
        </authorList>
    </citation>
    <scope>NUCLEOTIDE SEQUENCE</scope>
    <source>
        <strain evidence="4">DUCC20226</strain>
    </source>
</reference>
<evidence type="ECO:0000256" key="1">
    <source>
        <dbReference type="ARBA" id="ARBA00009520"/>
    </source>
</evidence>
<keyword evidence="2" id="KW-0843">Virulence</keyword>
<feature type="signal peptide" evidence="3">
    <location>
        <begin position="1"/>
        <end position="19"/>
    </location>
</feature>
<comment type="caution">
    <text evidence="4">The sequence shown here is derived from an EMBL/GenBank/DDBJ whole genome shotgun (WGS) entry which is preliminary data.</text>
</comment>
<organism evidence="4 5">
    <name type="scientific">Phomopsis amygdali</name>
    <name type="common">Fusicoccum amygdali</name>
    <dbReference type="NCBI Taxonomy" id="1214568"/>
    <lineage>
        <taxon>Eukaryota</taxon>
        <taxon>Fungi</taxon>
        <taxon>Dikarya</taxon>
        <taxon>Ascomycota</taxon>
        <taxon>Pezizomycotina</taxon>
        <taxon>Sordariomycetes</taxon>
        <taxon>Sordariomycetidae</taxon>
        <taxon>Diaporthales</taxon>
        <taxon>Diaporthaceae</taxon>
        <taxon>Diaporthe</taxon>
    </lineage>
</organism>
<comment type="similarity">
    <text evidence="1">Belongs to the Necrosis inducing protein (NPP1) family.</text>
</comment>
<feature type="chain" id="PRO_5041902111" evidence="3">
    <location>
        <begin position="20"/>
        <end position="245"/>
    </location>
</feature>
<evidence type="ECO:0000256" key="2">
    <source>
        <dbReference type="ARBA" id="ARBA00023026"/>
    </source>
</evidence>
<dbReference type="PANTHER" id="PTHR33657:SF8">
    <property type="entry name" value="DOMAIN PROTEIN, PUTATIVE (AFU_ORTHOLOGUE AFUA_5G00600)-RELATED"/>
    <property type="match status" value="1"/>
</dbReference>
<gene>
    <name evidence="4" type="ORF">N8I77_003217</name>
</gene>
<protein>
    <submittedName>
        <fullName evidence="4">Uncharacterized protein</fullName>
    </submittedName>
</protein>
<dbReference type="InterPro" id="IPR008701">
    <property type="entry name" value="NPP1"/>
</dbReference>
<sequence>MSLRAAIFSLAVMAGSAFAAPAKLATRQIIDHDAVASFSEAVPDSAAGKLMTKYAPHLRIANGCVPFPAVDSMGNIGDGLKPTGDMAGDCSSSQGQVYARAATYKDRFAIMYSYYMPKTEPSALLGHRHNWNNAIVWLSDDSDAATLLGTSISQKSSYDQSKTPALDGDAPLFYYKSNWPTVHELYYDSLEGQQESVRVVDVPLVAWDSLPTASQEALTTADFGDEVVPFIDAHFNDKLGAAYEA</sequence>
<dbReference type="PIRSF" id="PIRSF029958">
    <property type="entry name" value="Necrosis-inducing_protein"/>
    <property type="match status" value="1"/>
</dbReference>
<dbReference type="Pfam" id="PF05630">
    <property type="entry name" value="NPP1"/>
    <property type="match status" value="1"/>
</dbReference>
<keyword evidence="3" id="KW-0732">Signal</keyword>
<evidence type="ECO:0000313" key="5">
    <source>
        <dbReference type="Proteomes" id="UP001265746"/>
    </source>
</evidence>